<evidence type="ECO:0000256" key="1">
    <source>
        <dbReference type="SAM" id="MobiDB-lite"/>
    </source>
</evidence>
<organism evidence="3 4">
    <name type="scientific">Sphaceloma murrayae</name>
    <dbReference type="NCBI Taxonomy" id="2082308"/>
    <lineage>
        <taxon>Eukaryota</taxon>
        <taxon>Fungi</taxon>
        <taxon>Dikarya</taxon>
        <taxon>Ascomycota</taxon>
        <taxon>Pezizomycotina</taxon>
        <taxon>Dothideomycetes</taxon>
        <taxon>Dothideomycetidae</taxon>
        <taxon>Myriangiales</taxon>
        <taxon>Elsinoaceae</taxon>
        <taxon>Sphaceloma</taxon>
    </lineage>
</organism>
<feature type="region of interest" description="Disordered" evidence="1">
    <location>
        <begin position="435"/>
        <end position="456"/>
    </location>
</feature>
<feature type="domain" description="Copper-fist" evidence="2">
    <location>
        <begin position="33"/>
        <end position="68"/>
    </location>
</feature>
<dbReference type="GO" id="GO:0003677">
    <property type="term" value="F:DNA binding"/>
    <property type="evidence" value="ECO:0007669"/>
    <property type="project" value="InterPro"/>
</dbReference>
<dbReference type="PROSITE" id="PS50073">
    <property type="entry name" value="COPPER_FIST_2"/>
    <property type="match status" value="1"/>
</dbReference>
<dbReference type="EMBL" id="NKHZ01000057">
    <property type="protein sequence ID" value="PNS16381.1"/>
    <property type="molecule type" value="Genomic_DNA"/>
</dbReference>
<accession>A0A2K1QN05</accession>
<feature type="compositionally biased region" description="Low complexity" evidence="1">
    <location>
        <begin position="239"/>
        <end position="252"/>
    </location>
</feature>
<evidence type="ECO:0000313" key="4">
    <source>
        <dbReference type="Proteomes" id="UP000243797"/>
    </source>
</evidence>
<evidence type="ECO:0000313" key="3">
    <source>
        <dbReference type="EMBL" id="PNS16381.1"/>
    </source>
</evidence>
<feature type="compositionally biased region" description="Polar residues" evidence="1">
    <location>
        <begin position="473"/>
        <end position="482"/>
    </location>
</feature>
<name>A0A2K1QN05_9PEZI</name>
<dbReference type="InParanoid" id="A0A2K1QN05"/>
<feature type="region of interest" description="Disordered" evidence="1">
    <location>
        <begin position="472"/>
        <end position="497"/>
    </location>
</feature>
<feature type="region of interest" description="Disordered" evidence="1">
    <location>
        <begin position="235"/>
        <end position="254"/>
    </location>
</feature>
<dbReference type="InterPro" id="IPR001083">
    <property type="entry name" value="Cu_fist_DNA-bd_dom"/>
</dbReference>
<gene>
    <name evidence="3" type="ORF">CAC42_115</name>
</gene>
<dbReference type="GO" id="GO:0003700">
    <property type="term" value="F:DNA-binding transcription factor activity"/>
    <property type="evidence" value="ECO:0007669"/>
    <property type="project" value="InterPro"/>
</dbReference>
<keyword evidence="4" id="KW-1185">Reference proteome</keyword>
<evidence type="ECO:0000259" key="2">
    <source>
        <dbReference type="PROSITE" id="PS50073"/>
    </source>
</evidence>
<dbReference type="AlphaFoldDB" id="A0A2K1QN05"/>
<dbReference type="OrthoDB" id="5600085at2759"/>
<comment type="caution">
    <text evidence="3">The sequence shown here is derived from an EMBL/GenBank/DDBJ whole genome shotgun (WGS) entry which is preliminary data.</text>
</comment>
<sequence length="513" mass="55168">MPAVGPEAAAPTKPTPPKDLINLRNLKNGEVYRFSCRTCIDGHRAPLCDPKKHRGKIMYRRPNPGRPARQCGHPKSVQCDCLAKRTLCCILSSDEWDQVTDGKVVTVAMYDSMEDLEAAQGKLRSADALANTATPSSGHPYGAFAGTSSPQPSRFQIFGVGGPQGHVESMTDPFVWSGAAPAIQPHHHRMSVEAPSPGGMHNMHSYAPSPPSHAEHSRPLSQAQSQFGQFQVSMAPAQTPGSISSGPYSSYTATTPGSTTGYSIDDPSTPMDARVISLQQRLSTNLDLSHMTHAIAPHFANGAPRTLSIDPNNFSPPILGSESMHLEMSMPTLMQSMPATKSQPSQSCCSKKSEPTQHMQMFDSYMYPGSAPLQQFPCPSCASTLCTCSNCPSTMQSFEFGGAWAQACGRTGHLESPYTPVPSYAFPTHDLPQTPSSIPHNTQAAPQPQGSCCASNRQSFHQPVDSFAHVQAPASNDWPSGQQFGGPYTPTGESVDPRTLHSALLHEDPMIWQ</sequence>
<reference evidence="3 4" key="1">
    <citation type="submission" date="2017-06" db="EMBL/GenBank/DDBJ databases">
        <title>Draft genome sequence of a variant of Elsinoe murrayae.</title>
        <authorList>
            <person name="Cheng Q."/>
        </authorList>
    </citation>
    <scope>NUCLEOTIDE SEQUENCE [LARGE SCALE GENOMIC DNA]</scope>
    <source>
        <strain evidence="3 4">CQ-2017a</strain>
    </source>
</reference>
<proteinExistence type="predicted"/>
<dbReference type="SMART" id="SM01090">
    <property type="entry name" value="Copper-fist"/>
    <property type="match status" value="1"/>
</dbReference>
<feature type="region of interest" description="Disordered" evidence="1">
    <location>
        <begin position="189"/>
        <end position="226"/>
    </location>
</feature>
<dbReference type="Proteomes" id="UP000243797">
    <property type="component" value="Unassembled WGS sequence"/>
</dbReference>
<protein>
    <recommendedName>
        <fullName evidence="2">Copper-fist domain-containing protein</fullName>
    </recommendedName>
</protein>
<dbReference type="GO" id="GO:0005507">
    <property type="term" value="F:copper ion binding"/>
    <property type="evidence" value="ECO:0007669"/>
    <property type="project" value="InterPro"/>
</dbReference>